<dbReference type="PROSITE" id="PS50240">
    <property type="entry name" value="TRYPSIN_DOM"/>
    <property type="match status" value="2"/>
</dbReference>
<dbReference type="InterPro" id="IPR018114">
    <property type="entry name" value="TRYPSIN_HIS"/>
</dbReference>
<comment type="catalytic activity">
    <reaction evidence="9">
        <text>Preferential cleavage: Arg-|-Xaa, Lys-|-Xaa.</text>
        <dbReference type="EC" id="3.4.21.4"/>
    </reaction>
</comment>
<organism evidence="14 15">
    <name type="scientific">Labeo rohita</name>
    <name type="common">Indian major carp</name>
    <name type="synonym">Cyprinus rohita</name>
    <dbReference type="NCBI Taxonomy" id="84645"/>
    <lineage>
        <taxon>Eukaryota</taxon>
        <taxon>Metazoa</taxon>
        <taxon>Chordata</taxon>
        <taxon>Craniata</taxon>
        <taxon>Vertebrata</taxon>
        <taxon>Euteleostomi</taxon>
        <taxon>Actinopterygii</taxon>
        <taxon>Neopterygii</taxon>
        <taxon>Teleostei</taxon>
        <taxon>Ostariophysi</taxon>
        <taxon>Cypriniformes</taxon>
        <taxon>Cyprinidae</taxon>
        <taxon>Labeoninae</taxon>
        <taxon>Labeonini</taxon>
        <taxon>Labeo</taxon>
    </lineage>
</organism>
<evidence type="ECO:0000256" key="4">
    <source>
        <dbReference type="ARBA" id="ARBA00022757"/>
    </source>
</evidence>
<evidence type="ECO:0000256" key="11">
    <source>
        <dbReference type="RuleBase" id="RU363034"/>
    </source>
</evidence>
<evidence type="ECO:0000313" key="15">
    <source>
        <dbReference type="Proteomes" id="UP000290572"/>
    </source>
</evidence>
<dbReference type="Proteomes" id="UP000290572">
    <property type="component" value="Unassembled WGS sequence"/>
</dbReference>
<evidence type="ECO:0000313" key="14">
    <source>
        <dbReference type="EMBL" id="RXN10236.1"/>
    </source>
</evidence>
<evidence type="ECO:0000259" key="13">
    <source>
        <dbReference type="PROSITE" id="PS50240"/>
    </source>
</evidence>
<dbReference type="InterPro" id="IPR001314">
    <property type="entry name" value="Peptidase_S1A"/>
</dbReference>
<keyword evidence="5 11" id="KW-0378">Hydrolase</keyword>
<comment type="subcellular location">
    <subcellularLocation>
        <location evidence="1">Secreted</location>
        <location evidence="1">Extracellular space</location>
    </subcellularLocation>
</comment>
<keyword evidence="15" id="KW-1185">Reference proteome</keyword>
<dbReference type="InterPro" id="IPR033116">
    <property type="entry name" value="TRYPSIN_SER"/>
</dbReference>
<keyword evidence="7" id="KW-0865">Zymogen</keyword>
<keyword evidence="6 11" id="KW-0720">Serine protease</keyword>
<evidence type="ECO:0000256" key="12">
    <source>
        <dbReference type="SAM" id="SignalP"/>
    </source>
</evidence>
<dbReference type="GO" id="GO:0006508">
    <property type="term" value="P:proteolysis"/>
    <property type="evidence" value="ECO:0007669"/>
    <property type="project" value="UniProtKB-KW"/>
</dbReference>
<keyword evidence="2" id="KW-0964">Secreted</keyword>
<evidence type="ECO:0000256" key="9">
    <source>
        <dbReference type="ARBA" id="ARBA00036320"/>
    </source>
</evidence>
<dbReference type="CDD" id="cd00190">
    <property type="entry name" value="Tryp_SPc"/>
    <property type="match status" value="2"/>
</dbReference>
<evidence type="ECO:0000256" key="5">
    <source>
        <dbReference type="ARBA" id="ARBA00022801"/>
    </source>
</evidence>
<evidence type="ECO:0000256" key="10">
    <source>
        <dbReference type="ARBA" id="ARBA00038868"/>
    </source>
</evidence>
<dbReference type="STRING" id="84645.A0A498LT02"/>
<dbReference type="AlphaFoldDB" id="A0A498LT02"/>
<dbReference type="FunFam" id="2.40.10.10:FF:000005">
    <property type="entry name" value="Serine protease 37"/>
    <property type="match status" value="1"/>
</dbReference>
<dbReference type="PROSITE" id="PS00135">
    <property type="entry name" value="TRYPSIN_SER"/>
    <property type="match status" value="2"/>
</dbReference>
<keyword evidence="12" id="KW-0732">Signal</keyword>
<evidence type="ECO:0000256" key="3">
    <source>
        <dbReference type="ARBA" id="ARBA00022670"/>
    </source>
</evidence>
<evidence type="ECO:0000256" key="2">
    <source>
        <dbReference type="ARBA" id="ARBA00022525"/>
    </source>
</evidence>
<keyword evidence="8" id="KW-1015">Disulfide bond</keyword>
<sequence length="483" mass="52122">MKALIFLALFAAAYAAPLNDDDKIVGGFECTKNGVQYQVSLNSGYHFCGGSLITNRWVVSAAHCYKSSIQVRLGEHNIDVTEGTEQFISSERIIRHPSYNSNTLDNDIMLIKLVSTASLNSYVQTVSLPSSCASAGTECLISGWGNMSATGSNYPSRLMCLWAPILSDTTCRSAYPGEITSNMFCAGFMEGGMDSCQGDSGGPVVCNGRLQGIVSWGYGCAQRNKPGVYTKMPLLWVRIARSSDGVPYQVSLNSGYHFCGCSLITNRWVVSAAHCSRFPVQVRLGEYNIDVSENREQVINSERIIIHPRYNNYNLNNDIMLIKLAKAATLNSYVQSVSLPSSCSSAGTECLISGWGSTSTTGTYYPSNLMCLWAPILSDSTCKKAHHGNITPCMFCAGFMEGGKDSCQGDSGGPLVCNNQLQGIVAWDNSCAQKDKPGVYTKVCKFMDSAVGSKIGELSEGFATILAGEGLLTCVDTQMNNIR</sequence>
<dbReference type="GO" id="GO:0007586">
    <property type="term" value="P:digestion"/>
    <property type="evidence" value="ECO:0007669"/>
    <property type="project" value="UniProtKB-KW"/>
</dbReference>
<reference evidence="14 15" key="1">
    <citation type="submission" date="2018-03" db="EMBL/GenBank/DDBJ databases">
        <title>Draft genome sequence of Rohu Carp (Labeo rohita).</title>
        <authorList>
            <person name="Das P."/>
            <person name="Kushwaha B."/>
            <person name="Joshi C.G."/>
            <person name="Kumar D."/>
            <person name="Nagpure N.S."/>
            <person name="Sahoo L."/>
            <person name="Das S.P."/>
            <person name="Bit A."/>
            <person name="Patnaik S."/>
            <person name="Meher P.K."/>
            <person name="Jayasankar P."/>
            <person name="Koringa P.G."/>
            <person name="Patel N.V."/>
            <person name="Hinsu A.T."/>
            <person name="Kumar R."/>
            <person name="Pandey M."/>
            <person name="Agarwal S."/>
            <person name="Srivastava S."/>
            <person name="Singh M."/>
            <person name="Iquebal M.A."/>
            <person name="Jaiswal S."/>
            <person name="Angadi U.B."/>
            <person name="Kumar N."/>
            <person name="Raza M."/>
            <person name="Shah T.M."/>
            <person name="Rai A."/>
            <person name="Jena J.K."/>
        </authorList>
    </citation>
    <scope>NUCLEOTIDE SEQUENCE [LARGE SCALE GENOMIC DNA]</scope>
    <source>
        <strain evidence="14">DASCIFA01</strain>
        <tissue evidence="14">Testis</tissue>
    </source>
</reference>
<gene>
    <name evidence="14" type="ORF">ROHU_030814</name>
</gene>
<comment type="caution">
    <text evidence="14">The sequence shown here is derived from an EMBL/GenBank/DDBJ whole genome shotgun (WGS) entry which is preliminary data.</text>
</comment>
<dbReference type="InterPro" id="IPR009003">
    <property type="entry name" value="Peptidase_S1_PA"/>
</dbReference>
<dbReference type="PANTHER" id="PTHR24264:SF15">
    <property type="entry name" value="RIKEN CDNA 2210010C04 GENE"/>
    <property type="match status" value="1"/>
</dbReference>
<dbReference type="SMART" id="SM00020">
    <property type="entry name" value="Tryp_SPc"/>
    <property type="match status" value="2"/>
</dbReference>
<dbReference type="PRINTS" id="PR00722">
    <property type="entry name" value="CHYMOTRYPSIN"/>
</dbReference>
<dbReference type="PANTHER" id="PTHR24264">
    <property type="entry name" value="TRYPSIN-RELATED"/>
    <property type="match status" value="1"/>
</dbReference>
<name>A0A498LT02_LABRO</name>
<accession>A0A498LT02</accession>
<dbReference type="GO" id="GO:0005615">
    <property type="term" value="C:extracellular space"/>
    <property type="evidence" value="ECO:0007669"/>
    <property type="project" value="TreeGrafter"/>
</dbReference>
<dbReference type="Pfam" id="PF00089">
    <property type="entry name" value="Trypsin"/>
    <property type="match status" value="2"/>
</dbReference>
<dbReference type="Gene3D" id="2.40.10.10">
    <property type="entry name" value="Trypsin-like serine proteases"/>
    <property type="match status" value="4"/>
</dbReference>
<dbReference type="InterPro" id="IPR043504">
    <property type="entry name" value="Peptidase_S1_PA_chymotrypsin"/>
</dbReference>
<feature type="domain" description="Peptidase S1" evidence="13">
    <location>
        <begin position="270"/>
        <end position="448"/>
    </location>
</feature>
<keyword evidence="3 11" id="KW-0645">Protease</keyword>
<keyword evidence="4" id="KW-0222">Digestion</keyword>
<dbReference type="EC" id="3.4.21.4" evidence="10"/>
<evidence type="ECO:0000256" key="7">
    <source>
        <dbReference type="ARBA" id="ARBA00023145"/>
    </source>
</evidence>
<feature type="signal peptide" evidence="12">
    <location>
        <begin position="1"/>
        <end position="15"/>
    </location>
</feature>
<evidence type="ECO:0007829" key="16">
    <source>
        <dbReference type="PeptideAtlas" id="A0A498LT02"/>
    </source>
</evidence>
<dbReference type="FunFam" id="2.40.10.10:FF:000008">
    <property type="entry name" value="Cationic trypsin"/>
    <property type="match status" value="2"/>
</dbReference>
<dbReference type="InterPro" id="IPR001254">
    <property type="entry name" value="Trypsin_dom"/>
</dbReference>
<keyword evidence="16" id="KW-1267">Proteomics identification</keyword>
<evidence type="ECO:0000256" key="8">
    <source>
        <dbReference type="ARBA" id="ARBA00023157"/>
    </source>
</evidence>
<dbReference type="GO" id="GO:0004252">
    <property type="term" value="F:serine-type endopeptidase activity"/>
    <property type="evidence" value="ECO:0007669"/>
    <property type="project" value="UniProtKB-EC"/>
</dbReference>
<dbReference type="SUPFAM" id="SSF50494">
    <property type="entry name" value="Trypsin-like serine proteases"/>
    <property type="match status" value="2"/>
</dbReference>
<evidence type="ECO:0000256" key="6">
    <source>
        <dbReference type="ARBA" id="ARBA00022825"/>
    </source>
</evidence>
<evidence type="ECO:0000256" key="1">
    <source>
        <dbReference type="ARBA" id="ARBA00004239"/>
    </source>
</evidence>
<dbReference type="FunFam" id="2.40.10.10:FF:000122">
    <property type="entry name" value="Chymotrypsin-like elastase family member 1"/>
    <property type="match status" value="1"/>
</dbReference>
<proteinExistence type="evidence at protein level"/>
<feature type="domain" description="Peptidase S1" evidence="13">
    <location>
        <begin position="24"/>
        <end position="274"/>
    </location>
</feature>
<dbReference type="EMBL" id="QBIY01013213">
    <property type="protein sequence ID" value="RXN10236.1"/>
    <property type="molecule type" value="Genomic_DNA"/>
</dbReference>
<protein>
    <recommendedName>
        <fullName evidence="10">trypsin</fullName>
        <ecNumber evidence="10">3.4.21.4</ecNumber>
    </recommendedName>
</protein>
<feature type="chain" id="PRO_5019743208" description="trypsin" evidence="12">
    <location>
        <begin position="16"/>
        <end position="483"/>
    </location>
</feature>
<dbReference type="InterPro" id="IPR050127">
    <property type="entry name" value="Serine_Proteases_S1"/>
</dbReference>
<dbReference type="PROSITE" id="PS00134">
    <property type="entry name" value="TRYPSIN_HIS"/>
    <property type="match status" value="2"/>
</dbReference>